<keyword evidence="6" id="KW-1185">Reference proteome</keyword>
<evidence type="ECO:0000256" key="2">
    <source>
        <dbReference type="ARBA" id="ARBA00023125"/>
    </source>
</evidence>
<dbReference type="InterPro" id="IPR036388">
    <property type="entry name" value="WH-like_DNA-bd_sf"/>
</dbReference>
<sequence length="221" mass="25598">MKNTIYKTIRERILYLEYKPGQILNEKVLAEEFKVSRSPIKEVLSRLEWDQFIRVIPRTGSMVTEIEFSRIMNVYQVRFEIESFETNLAKEKLSSAHGNQLKTLYKDCESLLDNKDPKALTQIDIALRNILHDAAGNPVLADLSDGLYSQTFRVWFSVLAQSEYRDEVLAVLTELKKIMECIISGDKNELVTIRRNQLLNHFERLRSKFLGTIGASTGQFF</sequence>
<evidence type="ECO:0000313" key="5">
    <source>
        <dbReference type="EMBL" id="SLM29717.1"/>
    </source>
</evidence>
<keyword evidence="3" id="KW-0804">Transcription</keyword>
<dbReference type="Proteomes" id="UP000191931">
    <property type="component" value="Unassembled WGS sequence"/>
</dbReference>
<proteinExistence type="predicted"/>
<dbReference type="Pfam" id="PF00392">
    <property type="entry name" value="GntR"/>
    <property type="match status" value="1"/>
</dbReference>
<dbReference type="InterPro" id="IPR011711">
    <property type="entry name" value="GntR_C"/>
</dbReference>
<protein>
    <submittedName>
        <fullName evidence="5">HTH-type transcriptional regulator</fullName>
    </submittedName>
</protein>
<evidence type="ECO:0000313" key="6">
    <source>
        <dbReference type="Proteomes" id="UP000191931"/>
    </source>
</evidence>
<dbReference type="Gene3D" id="1.20.120.530">
    <property type="entry name" value="GntR ligand-binding domain-like"/>
    <property type="match status" value="1"/>
</dbReference>
<dbReference type="CDD" id="cd07377">
    <property type="entry name" value="WHTH_GntR"/>
    <property type="match status" value="1"/>
</dbReference>
<dbReference type="RefSeq" id="WP_080806842.1">
    <property type="nucleotide sequence ID" value="NZ_LT828555.1"/>
</dbReference>
<dbReference type="Gene3D" id="1.10.10.10">
    <property type="entry name" value="Winged helix-like DNA-binding domain superfamily/Winged helix DNA-binding domain"/>
    <property type="match status" value="1"/>
</dbReference>
<keyword evidence="1" id="KW-0805">Transcription regulation</keyword>
<dbReference type="GO" id="GO:0003677">
    <property type="term" value="F:DNA binding"/>
    <property type="evidence" value="ECO:0007669"/>
    <property type="project" value="UniProtKB-KW"/>
</dbReference>
<reference evidence="5 6" key="1">
    <citation type="submission" date="2017-03" db="EMBL/GenBank/DDBJ databases">
        <authorList>
            <person name="Afonso C.L."/>
            <person name="Miller P.J."/>
            <person name="Scott M.A."/>
            <person name="Spackman E."/>
            <person name="Goraichik I."/>
            <person name="Dimitrov K.M."/>
            <person name="Suarez D.L."/>
            <person name="Swayne D.E."/>
        </authorList>
    </citation>
    <scope>NUCLEOTIDE SEQUENCE [LARGE SCALE GENOMIC DNA]</scope>
    <source>
        <strain evidence="5">PRJEB14757</strain>
    </source>
</reference>
<dbReference type="Pfam" id="PF07729">
    <property type="entry name" value="FCD"/>
    <property type="match status" value="1"/>
</dbReference>
<accession>A0A1W1HB57</accession>
<gene>
    <name evidence="5" type="ORF">MTBBW1_1940044</name>
</gene>
<dbReference type="SUPFAM" id="SSF48008">
    <property type="entry name" value="GntR ligand-binding domain-like"/>
    <property type="match status" value="1"/>
</dbReference>
<feature type="domain" description="HTH gntR-type" evidence="4">
    <location>
        <begin position="1"/>
        <end position="66"/>
    </location>
</feature>
<dbReference type="SMART" id="SM00345">
    <property type="entry name" value="HTH_GNTR"/>
    <property type="match status" value="1"/>
</dbReference>
<dbReference type="AlphaFoldDB" id="A0A1W1HB57"/>
<dbReference type="PROSITE" id="PS50949">
    <property type="entry name" value="HTH_GNTR"/>
    <property type="match status" value="1"/>
</dbReference>
<dbReference type="InterPro" id="IPR000524">
    <property type="entry name" value="Tscrpt_reg_HTH_GntR"/>
</dbReference>
<dbReference type="EMBL" id="FWEV01000106">
    <property type="protein sequence ID" value="SLM29717.1"/>
    <property type="molecule type" value="Genomic_DNA"/>
</dbReference>
<dbReference type="STRING" id="1246637.MTBBW1_1940044"/>
<organism evidence="5 6">
    <name type="scientific">Desulfamplus magnetovallimortis</name>
    <dbReference type="NCBI Taxonomy" id="1246637"/>
    <lineage>
        <taxon>Bacteria</taxon>
        <taxon>Pseudomonadati</taxon>
        <taxon>Thermodesulfobacteriota</taxon>
        <taxon>Desulfobacteria</taxon>
        <taxon>Desulfobacterales</taxon>
        <taxon>Desulfobacteraceae</taxon>
        <taxon>Desulfamplus</taxon>
    </lineage>
</organism>
<evidence type="ECO:0000259" key="4">
    <source>
        <dbReference type="PROSITE" id="PS50949"/>
    </source>
</evidence>
<evidence type="ECO:0000256" key="3">
    <source>
        <dbReference type="ARBA" id="ARBA00023163"/>
    </source>
</evidence>
<dbReference type="InterPro" id="IPR008920">
    <property type="entry name" value="TF_FadR/GntR_C"/>
</dbReference>
<dbReference type="InterPro" id="IPR036390">
    <property type="entry name" value="WH_DNA-bd_sf"/>
</dbReference>
<evidence type="ECO:0000256" key="1">
    <source>
        <dbReference type="ARBA" id="ARBA00023015"/>
    </source>
</evidence>
<name>A0A1W1HB57_9BACT</name>
<dbReference type="GO" id="GO:0003700">
    <property type="term" value="F:DNA-binding transcription factor activity"/>
    <property type="evidence" value="ECO:0007669"/>
    <property type="project" value="InterPro"/>
</dbReference>
<dbReference type="OrthoDB" id="5365904at2"/>
<dbReference type="PANTHER" id="PTHR43537:SF24">
    <property type="entry name" value="GLUCONATE OPERON TRANSCRIPTIONAL REPRESSOR"/>
    <property type="match status" value="1"/>
</dbReference>
<keyword evidence="2" id="KW-0238">DNA-binding</keyword>
<dbReference type="SUPFAM" id="SSF46785">
    <property type="entry name" value="Winged helix' DNA-binding domain"/>
    <property type="match status" value="1"/>
</dbReference>
<dbReference type="PANTHER" id="PTHR43537">
    <property type="entry name" value="TRANSCRIPTIONAL REGULATOR, GNTR FAMILY"/>
    <property type="match status" value="1"/>
</dbReference>